<comment type="similarity">
    <text evidence="1">Belongs to the thioesterase PaaI family.</text>
</comment>
<dbReference type="PANTHER" id="PTHR21660">
    <property type="entry name" value="THIOESTERASE SUPERFAMILY MEMBER-RELATED"/>
    <property type="match status" value="1"/>
</dbReference>
<dbReference type="EMBL" id="JALJXV010000011">
    <property type="protein sequence ID" value="MCP1676732.1"/>
    <property type="molecule type" value="Genomic_DNA"/>
</dbReference>
<accession>A0AAE3KHV4</accession>
<organism evidence="4 5">
    <name type="scientific">Natronocella acetinitrilica</name>
    <dbReference type="NCBI Taxonomy" id="414046"/>
    <lineage>
        <taxon>Bacteria</taxon>
        <taxon>Pseudomonadati</taxon>
        <taxon>Pseudomonadota</taxon>
        <taxon>Gammaproteobacteria</taxon>
        <taxon>Chromatiales</taxon>
        <taxon>Ectothiorhodospiraceae</taxon>
        <taxon>Natronocella</taxon>
    </lineage>
</organism>
<feature type="domain" description="Thioesterase" evidence="3">
    <location>
        <begin position="55"/>
        <end position="127"/>
    </location>
</feature>
<proteinExistence type="inferred from homology"/>
<dbReference type="GO" id="GO:0047617">
    <property type="term" value="F:fatty acyl-CoA hydrolase activity"/>
    <property type="evidence" value="ECO:0007669"/>
    <property type="project" value="InterPro"/>
</dbReference>
<keyword evidence="5" id="KW-1185">Reference proteome</keyword>
<keyword evidence="2" id="KW-0378">Hydrolase</keyword>
<dbReference type="Pfam" id="PF03061">
    <property type="entry name" value="4HBT"/>
    <property type="match status" value="1"/>
</dbReference>
<dbReference type="AlphaFoldDB" id="A0AAE3KHV4"/>
<dbReference type="PANTHER" id="PTHR21660:SF1">
    <property type="entry name" value="ACYL-COENZYME A THIOESTERASE 13"/>
    <property type="match status" value="1"/>
</dbReference>
<name>A0AAE3KHV4_9GAMM</name>
<evidence type="ECO:0000256" key="1">
    <source>
        <dbReference type="ARBA" id="ARBA00008324"/>
    </source>
</evidence>
<evidence type="ECO:0000259" key="3">
    <source>
        <dbReference type="Pfam" id="PF03061"/>
    </source>
</evidence>
<gene>
    <name evidence="4" type="ORF">J2T57_003905</name>
</gene>
<dbReference type="Proteomes" id="UP001205843">
    <property type="component" value="Unassembled WGS sequence"/>
</dbReference>
<evidence type="ECO:0000256" key="2">
    <source>
        <dbReference type="ARBA" id="ARBA00022801"/>
    </source>
</evidence>
<sequence length="141" mass="15462">MSEEINMSPEHVTAMLRRGPFHEWLGLEVVSVGEDEIELIARWRKEWVVNVEGDYTHGGILGALVDLAADWALYSRTGRGVPTVDMRVDYHRPAKSGDLRVKGAVVKPGGRLSVAEAKVYDMDGKLLASGRGVYVSNIAKG</sequence>
<dbReference type="CDD" id="cd03443">
    <property type="entry name" value="PaaI_thioesterase"/>
    <property type="match status" value="1"/>
</dbReference>
<dbReference type="InterPro" id="IPR029069">
    <property type="entry name" value="HotDog_dom_sf"/>
</dbReference>
<dbReference type="NCBIfam" id="TIGR00369">
    <property type="entry name" value="unchar_dom_1"/>
    <property type="match status" value="1"/>
</dbReference>
<dbReference type="InterPro" id="IPR003736">
    <property type="entry name" value="PAAI_dom"/>
</dbReference>
<dbReference type="Gene3D" id="3.10.129.10">
    <property type="entry name" value="Hotdog Thioesterase"/>
    <property type="match status" value="1"/>
</dbReference>
<evidence type="ECO:0000313" key="4">
    <source>
        <dbReference type="EMBL" id="MCP1676732.1"/>
    </source>
</evidence>
<protein>
    <submittedName>
        <fullName evidence="4">Uncharacterized protein (TIGR00369 family)</fullName>
    </submittedName>
</protein>
<reference evidence="4" key="1">
    <citation type="submission" date="2022-03" db="EMBL/GenBank/DDBJ databases">
        <title>Genomic Encyclopedia of Type Strains, Phase III (KMG-III): the genomes of soil and plant-associated and newly described type strains.</title>
        <authorList>
            <person name="Whitman W."/>
        </authorList>
    </citation>
    <scope>NUCLEOTIDE SEQUENCE</scope>
    <source>
        <strain evidence="4">ANL 6-2</strain>
    </source>
</reference>
<dbReference type="RefSeq" id="WP_253483712.1">
    <property type="nucleotide sequence ID" value="NZ_JALJXV010000011.1"/>
</dbReference>
<dbReference type="InterPro" id="IPR039298">
    <property type="entry name" value="ACOT13"/>
</dbReference>
<dbReference type="SUPFAM" id="SSF54637">
    <property type="entry name" value="Thioesterase/thiol ester dehydrase-isomerase"/>
    <property type="match status" value="1"/>
</dbReference>
<comment type="caution">
    <text evidence="4">The sequence shown here is derived from an EMBL/GenBank/DDBJ whole genome shotgun (WGS) entry which is preliminary data.</text>
</comment>
<evidence type="ECO:0000313" key="5">
    <source>
        <dbReference type="Proteomes" id="UP001205843"/>
    </source>
</evidence>
<dbReference type="InterPro" id="IPR006683">
    <property type="entry name" value="Thioestr_dom"/>
</dbReference>